<evidence type="ECO:0000313" key="3">
    <source>
        <dbReference type="EMBL" id="HIX75156.1"/>
    </source>
</evidence>
<dbReference type="Gene3D" id="3.40.1390.20">
    <property type="entry name" value="HprK N-terminal domain-like"/>
    <property type="match status" value="1"/>
</dbReference>
<accession>A0A9D1X9R7</accession>
<protein>
    <recommendedName>
        <fullName evidence="2">DRTGG domain-containing protein</fullName>
    </recommendedName>
</protein>
<feature type="domain" description="DRTGG" evidence="2">
    <location>
        <begin position="6"/>
        <end position="103"/>
    </location>
</feature>
<dbReference type="AlphaFoldDB" id="A0A9D1X9R7"/>
<dbReference type="Proteomes" id="UP000886740">
    <property type="component" value="Unassembled WGS sequence"/>
</dbReference>
<dbReference type="SUPFAM" id="SSF75138">
    <property type="entry name" value="HprK N-terminal domain-like"/>
    <property type="match status" value="1"/>
</dbReference>
<dbReference type="Pfam" id="PF07085">
    <property type="entry name" value="DRTGG"/>
    <property type="match status" value="1"/>
</dbReference>
<dbReference type="EMBL" id="DXEL01000060">
    <property type="protein sequence ID" value="HIX75156.1"/>
    <property type="molecule type" value="Genomic_DNA"/>
</dbReference>
<name>A0A9D1X9R7_9BACT</name>
<organism evidence="3 4">
    <name type="scientific">Candidatus Parabacteroides intestinipullorum</name>
    <dbReference type="NCBI Taxonomy" id="2838723"/>
    <lineage>
        <taxon>Bacteria</taxon>
        <taxon>Pseudomonadati</taxon>
        <taxon>Bacteroidota</taxon>
        <taxon>Bacteroidia</taxon>
        <taxon>Bacteroidales</taxon>
        <taxon>Tannerellaceae</taxon>
        <taxon>Parabacteroides</taxon>
    </lineage>
</organism>
<proteinExistence type="predicted"/>
<evidence type="ECO:0000313" key="4">
    <source>
        <dbReference type="Proteomes" id="UP000886740"/>
    </source>
</evidence>
<comment type="subunit">
    <text evidence="1">Homohexamer.</text>
</comment>
<sequence length="114" mass="12684">MKIQQIQQITEATIVCGTEQQDRVTTCAFASDLMSDVLTLDCSGVLLITGLCNLQTIRTAEMAEIAYILFVRGKKATEEMIELARENGMVILETNHSMYHTVGELYAHGLLPIY</sequence>
<dbReference type="InterPro" id="IPR028979">
    <property type="entry name" value="Ser_kin/Pase_Hpr-like_N_sf"/>
</dbReference>
<reference evidence="3" key="1">
    <citation type="journal article" date="2021" name="PeerJ">
        <title>Extensive microbial diversity within the chicken gut microbiome revealed by metagenomics and culture.</title>
        <authorList>
            <person name="Gilroy R."/>
            <person name="Ravi A."/>
            <person name="Getino M."/>
            <person name="Pursley I."/>
            <person name="Horton D.L."/>
            <person name="Alikhan N.F."/>
            <person name="Baker D."/>
            <person name="Gharbi K."/>
            <person name="Hall N."/>
            <person name="Watson M."/>
            <person name="Adriaenssens E.M."/>
            <person name="Foster-Nyarko E."/>
            <person name="Jarju S."/>
            <person name="Secka A."/>
            <person name="Antonio M."/>
            <person name="Oren A."/>
            <person name="Chaudhuri R.R."/>
            <person name="La Ragione R."/>
            <person name="Hildebrand F."/>
            <person name="Pallen M.J."/>
        </authorList>
    </citation>
    <scope>NUCLEOTIDE SEQUENCE</scope>
    <source>
        <strain evidence="3">ChiGjej6B6-14162</strain>
    </source>
</reference>
<evidence type="ECO:0000259" key="2">
    <source>
        <dbReference type="Pfam" id="PF07085"/>
    </source>
</evidence>
<dbReference type="InterPro" id="IPR010766">
    <property type="entry name" value="DRTGG"/>
</dbReference>
<reference evidence="3" key="2">
    <citation type="submission" date="2021-04" db="EMBL/GenBank/DDBJ databases">
        <authorList>
            <person name="Gilroy R."/>
        </authorList>
    </citation>
    <scope>NUCLEOTIDE SEQUENCE</scope>
    <source>
        <strain evidence="3">ChiGjej6B6-14162</strain>
    </source>
</reference>
<gene>
    <name evidence="3" type="ORF">H9977_09030</name>
</gene>
<comment type="caution">
    <text evidence="3">The sequence shown here is derived from an EMBL/GenBank/DDBJ whole genome shotgun (WGS) entry which is preliminary data.</text>
</comment>
<evidence type="ECO:0000256" key="1">
    <source>
        <dbReference type="ARBA" id="ARBA00011643"/>
    </source>
</evidence>